<keyword evidence="1" id="KW-0472">Membrane</keyword>
<feature type="transmembrane region" description="Helical" evidence="1">
    <location>
        <begin position="76"/>
        <end position="103"/>
    </location>
</feature>
<name>A0A4Q7EBJ5_9GAMM</name>
<proteinExistence type="predicted"/>
<dbReference type="AlphaFoldDB" id="A0A4Q7EBJ5"/>
<evidence type="ECO:0000313" key="3">
    <source>
        <dbReference type="Proteomes" id="UP000292345"/>
    </source>
</evidence>
<organism evidence="2 3">
    <name type="scientific">Pseudoalteromonas rubra</name>
    <dbReference type="NCBI Taxonomy" id="43658"/>
    <lineage>
        <taxon>Bacteria</taxon>
        <taxon>Pseudomonadati</taxon>
        <taxon>Pseudomonadota</taxon>
        <taxon>Gammaproteobacteria</taxon>
        <taxon>Alteromonadales</taxon>
        <taxon>Pseudoalteromonadaceae</taxon>
        <taxon>Pseudoalteromonas</taxon>
    </lineage>
</organism>
<accession>A0A4Q7EBJ5</accession>
<protein>
    <submittedName>
        <fullName evidence="2">Uncharacterized protein</fullName>
    </submittedName>
</protein>
<keyword evidence="1" id="KW-1133">Transmembrane helix</keyword>
<dbReference type="EMBL" id="PPUZ01000032">
    <property type="protein sequence ID" value="RZM80368.1"/>
    <property type="molecule type" value="Genomic_DNA"/>
</dbReference>
<dbReference type="Proteomes" id="UP000292345">
    <property type="component" value="Unassembled WGS sequence"/>
</dbReference>
<sequence>MRAECRVVKIGGIGILIRGIRSQLNLKPHFYAESTKVGGVGCLLGGSLAFYLMFVINSYFGIESDVPMRQYEQSVIVVLFVSYFITLLVCLYVFCALTALLYYRNKYKKGYITKSELKDIAFKSLYPQRWQKGL</sequence>
<comment type="caution">
    <text evidence="2">The sequence shown here is derived from an EMBL/GenBank/DDBJ whole genome shotgun (WGS) entry which is preliminary data.</text>
</comment>
<evidence type="ECO:0000256" key="1">
    <source>
        <dbReference type="SAM" id="Phobius"/>
    </source>
</evidence>
<evidence type="ECO:0000313" key="2">
    <source>
        <dbReference type="EMBL" id="RZM80368.1"/>
    </source>
</evidence>
<reference evidence="2 3" key="1">
    <citation type="submission" date="2018-01" db="EMBL/GenBank/DDBJ databases">
        <title>Co-occurrence of chitin degradation, pigmentation and bioactivity in marine Pseudoalteromonas.</title>
        <authorList>
            <person name="Paulsen S."/>
            <person name="Gram L."/>
            <person name="Machado H."/>
        </authorList>
    </citation>
    <scope>NUCLEOTIDE SEQUENCE [LARGE SCALE GENOMIC DNA]</scope>
    <source>
        <strain evidence="2 3">S1946</strain>
    </source>
</reference>
<gene>
    <name evidence="2" type="ORF">C3B51_12475</name>
</gene>
<keyword evidence="1" id="KW-0812">Transmembrane</keyword>
<feature type="transmembrane region" description="Helical" evidence="1">
    <location>
        <begin position="37"/>
        <end position="56"/>
    </location>
</feature>